<dbReference type="EMBL" id="PZQS01000004">
    <property type="protein sequence ID" value="PVD32004.1"/>
    <property type="molecule type" value="Genomic_DNA"/>
</dbReference>
<keyword evidence="3" id="KW-1185">Reference proteome</keyword>
<protein>
    <submittedName>
        <fullName evidence="2">Uncharacterized protein</fullName>
    </submittedName>
</protein>
<accession>A0A2T7PF29</accession>
<feature type="region of interest" description="Disordered" evidence="1">
    <location>
        <begin position="1"/>
        <end position="25"/>
    </location>
</feature>
<organism evidence="2 3">
    <name type="scientific">Pomacea canaliculata</name>
    <name type="common">Golden apple snail</name>
    <dbReference type="NCBI Taxonomy" id="400727"/>
    <lineage>
        <taxon>Eukaryota</taxon>
        <taxon>Metazoa</taxon>
        <taxon>Spiralia</taxon>
        <taxon>Lophotrochozoa</taxon>
        <taxon>Mollusca</taxon>
        <taxon>Gastropoda</taxon>
        <taxon>Caenogastropoda</taxon>
        <taxon>Architaenioglossa</taxon>
        <taxon>Ampullarioidea</taxon>
        <taxon>Ampullariidae</taxon>
        <taxon>Pomacea</taxon>
    </lineage>
</organism>
<name>A0A2T7PF29_POMCA</name>
<sequence length="198" mass="22845">MSHGFDPSFKRRSSPFEETGSPTFFRHHIRTTPLASTSPAGNSLPRCVLQSKGESSELSEHSLDLSLATGRSLREVTSSLEDKVFFLRQGKLLVQRKIREAREEEMLRQQQKLRLQRLLDIHRKQILLETLQDLRMRLESQSARLQASYSAVLNMQKSGAQHVPLDPVTRDKEVFDADKCYDYLFPFTRGQSGLRWKL</sequence>
<proteinExistence type="predicted"/>
<comment type="caution">
    <text evidence="2">The sequence shown here is derived from an EMBL/GenBank/DDBJ whole genome shotgun (WGS) entry which is preliminary data.</text>
</comment>
<dbReference type="AlphaFoldDB" id="A0A2T7PF29"/>
<evidence type="ECO:0000313" key="3">
    <source>
        <dbReference type="Proteomes" id="UP000245119"/>
    </source>
</evidence>
<evidence type="ECO:0000313" key="2">
    <source>
        <dbReference type="EMBL" id="PVD32004.1"/>
    </source>
</evidence>
<evidence type="ECO:0000256" key="1">
    <source>
        <dbReference type="SAM" id="MobiDB-lite"/>
    </source>
</evidence>
<dbReference type="Proteomes" id="UP000245119">
    <property type="component" value="Linkage Group LG4"/>
</dbReference>
<gene>
    <name evidence="2" type="ORF">C0Q70_07430</name>
</gene>
<reference evidence="2 3" key="1">
    <citation type="submission" date="2018-04" db="EMBL/GenBank/DDBJ databases">
        <title>The genome of golden apple snail Pomacea canaliculata provides insight into stress tolerance and invasive adaptation.</title>
        <authorList>
            <person name="Liu C."/>
            <person name="Liu B."/>
            <person name="Ren Y."/>
            <person name="Zhang Y."/>
            <person name="Wang H."/>
            <person name="Li S."/>
            <person name="Jiang F."/>
            <person name="Yin L."/>
            <person name="Zhang G."/>
            <person name="Qian W."/>
            <person name="Fan W."/>
        </authorList>
    </citation>
    <scope>NUCLEOTIDE SEQUENCE [LARGE SCALE GENOMIC DNA]</scope>
    <source>
        <strain evidence="2">SZHN2017</strain>
        <tissue evidence="2">Muscle</tissue>
    </source>
</reference>